<dbReference type="Proteomes" id="UP000240493">
    <property type="component" value="Unassembled WGS sequence"/>
</dbReference>
<proteinExistence type="predicted"/>
<reference evidence="1 2" key="1">
    <citation type="submission" date="2016-07" db="EMBL/GenBank/DDBJ databases">
        <title>Multiple horizontal gene transfer events from other fungi enriched the ability of initially mycotrophic Trichoderma (Ascomycota) to feed on dead plant biomass.</title>
        <authorList>
            <consortium name="DOE Joint Genome Institute"/>
            <person name="Aerts A."/>
            <person name="Atanasova L."/>
            <person name="Chenthamara K."/>
            <person name="Zhang J."/>
            <person name="Grujic M."/>
            <person name="Henrissat B."/>
            <person name="Kuo A."/>
            <person name="Salamov A."/>
            <person name="Lipzen A."/>
            <person name="Labutti K."/>
            <person name="Barry K."/>
            <person name="Miao Y."/>
            <person name="Rahimi M.J."/>
            <person name="Shen Q."/>
            <person name="Grigoriev I.V."/>
            <person name="Kubicek C.P."/>
            <person name="Druzhinina I.S."/>
        </authorList>
    </citation>
    <scope>NUCLEOTIDE SEQUENCE [LARGE SCALE GENOMIC DNA]</scope>
    <source>
        <strain evidence="1 2">CBS 433.97</strain>
    </source>
</reference>
<name>A0A2T3YZE4_TRIA4</name>
<organism evidence="1 2">
    <name type="scientific">Trichoderma asperellum (strain ATCC 204424 / CBS 433.97 / NBRC 101777)</name>
    <dbReference type="NCBI Taxonomy" id="1042311"/>
    <lineage>
        <taxon>Eukaryota</taxon>
        <taxon>Fungi</taxon>
        <taxon>Dikarya</taxon>
        <taxon>Ascomycota</taxon>
        <taxon>Pezizomycotina</taxon>
        <taxon>Sordariomycetes</taxon>
        <taxon>Hypocreomycetidae</taxon>
        <taxon>Hypocreales</taxon>
        <taxon>Hypocreaceae</taxon>
        <taxon>Trichoderma</taxon>
    </lineage>
</organism>
<evidence type="ECO:0000313" key="1">
    <source>
        <dbReference type="EMBL" id="PTB37939.1"/>
    </source>
</evidence>
<dbReference type="AlphaFoldDB" id="A0A2T3YZE4"/>
<keyword evidence="2" id="KW-1185">Reference proteome</keyword>
<evidence type="ECO:0000313" key="2">
    <source>
        <dbReference type="Proteomes" id="UP000240493"/>
    </source>
</evidence>
<sequence>MAATHPPLCDGTSVLQTLLLTVGYHESHVVAADCIPGMAMQLSANDSRDAWTWLAGDLSAYDTSARLRPAIPPRIRRRLLPRDDCDVCGCSSSSSN</sequence>
<gene>
    <name evidence="1" type="ORF">M441DRAFT_60277</name>
</gene>
<dbReference type="EMBL" id="KZ679266">
    <property type="protein sequence ID" value="PTB37939.1"/>
    <property type="molecule type" value="Genomic_DNA"/>
</dbReference>
<accession>A0A2T3YZE4</accession>
<protein>
    <submittedName>
        <fullName evidence="1">Uncharacterized protein</fullName>
    </submittedName>
</protein>